<evidence type="ECO:0000256" key="1">
    <source>
        <dbReference type="ARBA" id="ARBA00022741"/>
    </source>
</evidence>
<dbReference type="GO" id="GO:0005737">
    <property type="term" value="C:cytoplasm"/>
    <property type="evidence" value="ECO:0000318"/>
    <property type="project" value="GO_Central"/>
</dbReference>
<dbReference type="OrthoDB" id="339325at2759"/>
<dbReference type="AlphaFoldDB" id="B3RY03"/>
<dbReference type="InterPro" id="IPR000719">
    <property type="entry name" value="Prot_kinase_dom"/>
</dbReference>
<dbReference type="GeneID" id="6753620"/>
<dbReference type="RefSeq" id="XP_002112407.1">
    <property type="nucleotide sequence ID" value="XM_002112371.1"/>
</dbReference>
<dbReference type="InterPro" id="IPR001245">
    <property type="entry name" value="Ser-Thr/Tyr_kinase_cat_dom"/>
</dbReference>
<protein>
    <recommendedName>
        <fullName evidence="4">Protein kinase domain-containing protein</fullName>
    </recommendedName>
</protein>
<dbReference type="PhylomeDB" id="B3RY03"/>
<name>B3RY03_TRIAD</name>
<evidence type="ECO:0000259" key="4">
    <source>
        <dbReference type="PROSITE" id="PS50011"/>
    </source>
</evidence>
<dbReference type="PANTHER" id="PTHR27001:SF931">
    <property type="entry name" value="OS11G0664100 PROTEIN"/>
    <property type="match status" value="1"/>
</dbReference>
<dbReference type="SUPFAM" id="SSF56112">
    <property type="entry name" value="Protein kinase-like (PK-like)"/>
    <property type="match status" value="1"/>
</dbReference>
<feature type="compositionally biased region" description="Polar residues" evidence="3">
    <location>
        <begin position="14"/>
        <end position="30"/>
    </location>
</feature>
<keyword evidence="2" id="KW-0067">ATP-binding</keyword>
<sequence>MERELPIEDKRHSTSSNSTIESEQGSLSADTRTFPRFEEIEYEYSNEFDEDESTPICCCCPCLRRKSGLKNSSSKQLHLNKLAANKLMLKKFKKNSYSVSEIEKSYGTVDTSSSDSQEDKEQELLLVPNYIDKIREATYRRERAKGHSNIYKSRFKKDRKENDIYPPPSSIKSQENLDFKDQINEESLLNHGYYGSVYIVKYGNDKAILKKWGKEFTTITEENSSIVDYLLTLNHPNILPIHCYCVSVGGVLEKFAISSLRSRISIEAKENIFNAIERLKSLLGTIDGIIFLHSKNVVHNNLTSNNILLDMDGTVKLSHGCMESIILSHGYPIVKRPLRKYPEKLGYFSTNAIANDIIKSNDIYSYGAVLLEVITGELPYASDREPILLRELLNDFEIANLKDSRIRWPKYRKSFKGITHVKTMRKDLLNLAKTCLRQGTEVKSASEVKEILSDLIKEYNIKGLFS</sequence>
<dbReference type="Pfam" id="PF07714">
    <property type="entry name" value="PK_Tyr_Ser-Thr"/>
    <property type="match status" value="1"/>
</dbReference>
<dbReference type="GO" id="GO:0004672">
    <property type="term" value="F:protein kinase activity"/>
    <property type="evidence" value="ECO:0007669"/>
    <property type="project" value="InterPro"/>
</dbReference>
<dbReference type="GO" id="GO:0005634">
    <property type="term" value="C:nucleus"/>
    <property type="evidence" value="ECO:0000318"/>
    <property type="project" value="GO_Central"/>
</dbReference>
<organism evidence="5 6">
    <name type="scientific">Trichoplax adhaerens</name>
    <name type="common">Trichoplax reptans</name>
    <dbReference type="NCBI Taxonomy" id="10228"/>
    <lineage>
        <taxon>Eukaryota</taxon>
        <taxon>Metazoa</taxon>
        <taxon>Placozoa</taxon>
        <taxon>Uniplacotomia</taxon>
        <taxon>Trichoplacea</taxon>
        <taxon>Trichoplacidae</taxon>
        <taxon>Trichoplax</taxon>
    </lineage>
</organism>
<evidence type="ECO:0000313" key="5">
    <source>
        <dbReference type="EMBL" id="EDV24517.1"/>
    </source>
</evidence>
<dbReference type="GO" id="GO:0005524">
    <property type="term" value="F:ATP binding"/>
    <property type="evidence" value="ECO:0007669"/>
    <property type="project" value="UniProtKB-KW"/>
</dbReference>
<dbReference type="Gene3D" id="1.10.510.10">
    <property type="entry name" value="Transferase(Phosphotransferase) domain 1"/>
    <property type="match status" value="1"/>
</dbReference>
<dbReference type="EMBL" id="DS985245">
    <property type="protein sequence ID" value="EDV24517.1"/>
    <property type="molecule type" value="Genomic_DNA"/>
</dbReference>
<evidence type="ECO:0000313" key="6">
    <source>
        <dbReference type="Proteomes" id="UP000009022"/>
    </source>
</evidence>
<evidence type="ECO:0000256" key="2">
    <source>
        <dbReference type="ARBA" id="ARBA00022840"/>
    </source>
</evidence>
<dbReference type="PANTHER" id="PTHR27001">
    <property type="entry name" value="OS01G0253100 PROTEIN"/>
    <property type="match status" value="1"/>
</dbReference>
<feature type="compositionally biased region" description="Basic and acidic residues" evidence="3">
    <location>
        <begin position="1"/>
        <end position="12"/>
    </location>
</feature>
<dbReference type="STRING" id="10228.B3RY03"/>
<keyword evidence="1" id="KW-0547">Nucleotide-binding</keyword>
<dbReference type="CTD" id="6753620"/>
<gene>
    <name evidence="5" type="ORF">TRIADDRAFT_56391</name>
</gene>
<dbReference type="InParanoid" id="B3RY03"/>
<evidence type="ECO:0000256" key="3">
    <source>
        <dbReference type="SAM" id="MobiDB-lite"/>
    </source>
</evidence>
<keyword evidence="6" id="KW-1185">Reference proteome</keyword>
<proteinExistence type="predicted"/>
<dbReference type="HOGENOM" id="CLU_587063_0_0_1"/>
<dbReference type="KEGG" id="tad:TRIADDRAFT_56391"/>
<dbReference type="InterPro" id="IPR011009">
    <property type="entry name" value="Kinase-like_dom_sf"/>
</dbReference>
<dbReference type="eggNOG" id="KOG1187">
    <property type="taxonomic scope" value="Eukaryota"/>
</dbReference>
<feature type="region of interest" description="Disordered" evidence="3">
    <location>
        <begin position="1"/>
        <end position="30"/>
    </location>
</feature>
<dbReference type="Proteomes" id="UP000009022">
    <property type="component" value="Unassembled WGS sequence"/>
</dbReference>
<dbReference type="GO" id="GO:0035556">
    <property type="term" value="P:intracellular signal transduction"/>
    <property type="evidence" value="ECO:0000318"/>
    <property type="project" value="GO_Central"/>
</dbReference>
<reference evidence="5 6" key="1">
    <citation type="journal article" date="2008" name="Nature">
        <title>The Trichoplax genome and the nature of placozoans.</title>
        <authorList>
            <person name="Srivastava M."/>
            <person name="Begovic E."/>
            <person name="Chapman J."/>
            <person name="Putnam N.H."/>
            <person name="Hellsten U."/>
            <person name="Kawashima T."/>
            <person name="Kuo A."/>
            <person name="Mitros T."/>
            <person name="Salamov A."/>
            <person name="Carpenter M.L."/>
            <person name="Signorovitch A.Y."/>
            <person name="Moreno M.A."/>
            <person name="Kamm K."/>
            <person name="Grimwood J."/>
            <person name="Schmutz J."/>
            <person name="Shapiro H."/>
            <person name="Grigoriev I.V."/>
            <person name="Buss L.W."/>
            <person name="Schierwater B."/>
            <person name="Dellaporta S.L."/>
            <person name="Rokhsar D.S."/>
        </authorList>
    </citation>
    <scope>NUCLEOTIDE SEQUENCE [LARGE SCALE GENOMIC DNA]</scope>
    <source>
        <strain evidence="5 6">Grell-BS-1999</strain>
    </source>
</reference>
<dbReference type="PROSITE" id="PS50011">
    <property type="entry name" value="PROTEIN_KINASE_DOM"/>
    <property type="match status" value="1"/>
</dbReference>
<accession>B3RY03</accession>
<feature type="domain" description="Protein kinase" evidence="4">
    <location>
        <begin position="183"/>
        <end position="456"/>
    </location>
</feature>